<gene>
    <name evidence="5" type="ORF">DWW57_05755</name>
</gene>
<evidence type="ECO:0000259" key="4">
    <source>
        <dbReference type="PROSITE" id="PS51820"/>
    </source>
</evidence>
<sequence>MTIREKIRKIAVWGCCFILFSCTETKEVIEYVNPFIGTEQVGHTYPGATVPFGMVQLSPDTRTEDWSACSGYQYTDTLLYGFSHTHMSGTGGADLGDILFLPLTGNFDATWLKEKKQMRMLKDGETATAGYYSVKLGNGVLSELTATPHCGVHRYTYPAGERSLLVDLTHYLKKEHIHQLELKQISDTEIQGMRFSSGWVSNQYIYFIARFSAPIRKINGWCDGKLTYEKDLKGTDIRAILEFENGNAPVEVSVGISATGYEGARKNIEAEMPSPKFDKALMQAVASWDTEMGRIDISGATDDEKTIFYTALYHTMICPNLFSDVDYKYRGMDGKLHEGKSPHYATFSLWDTYRAVHPLYTVLYPDFNADMMRSLVEKGEQNGYLPKWELWGGETDCMIGFHAISVLGEAIVKDLGGFDYEKAYQLCKKTYEAGRDQFPSYEKYGYVPSNETGRKSVSKTVEYAYNDWCLAQIAKRLGHQEDYEFYLKRSENYRNLFDGETGFFRGRSNTGIFDPDFQGNYMDNNFTEATPWQYRHYAPHDIRGLSNLLGGRDSLAKSLDALFEADTAILGKRLPDVTGRLGQYAHGNEPSHGTAFLYAYSSEPWKTSALTKKILACFYQNTPSGLCGNDDCGQMSAWYVFTSIGMYPMCPGSDEFILTAPEFDKTVINLANGKKFTIKVKGDREDVYIDKITLNGKEIDRNYIKYHEIMDGGELVFTLTDKPNMKRGLKEESLPYSMTTENKAPMPYTTSDIQYFPNERSVILKVRHPHAKIYYTLDGSEPDDRSTLYTQPIKLHASATIKAVAYVEGKTKSDVMVAEAIKADYLPGKKVNPTRKGVSYAYYEGKMKSTADMLKMQPLRTGVCSGFSFGELNPADDHFGVIFKAYIKLTQKDVYEFILLSDDGSVLFIDGQPVALNDGSHSTAMGNGKIALDAGFHEIEVRYMEDTDWQELRVGMIGGGHNSWGALSSIAYVK</sequence>
<dbReference type="PANTHER" id="PTHR12143">
    <property type="entry name" value="PEPTIDE N-GLYCANASE PNGASE -RELATED"/>
    <property type="match status" value="1"/>
</dbReference>
<dbReference type="Pfam" id="PF17678">
    <property type="entry name" value="Glyco_hydro_92N"/>
    <property type="match status" value="1"/>
</dbReference>
<dbReference type="GO" id="GO:0000224">
    <property type="term" value="F:peptide-N4-(N-acetyl-beta-glucosaminyl)asparagine amidase activity"/>
    <property type="evidence" value="ECO:0007669"/>
    <property type="project" value="TreeGrafter"/>
</dbReference>
<dbReference type="Gene3D" id="2.70.98.10">
    <property type="match status" value="1"/>
</dbReference>
<dbReference type="Gene3D" id="1.20.1050.60">
    <property type="entry name" value="alpha-1,2-mannosidase"/>
    <property type="match status" value="1"/>
</dbReference>
<dbReference type="PANTHER" id="PTHR12143:SF39">
    <property type="entry name" value="SECRETED PROTEIN"/>
    <property type="match status" value="1"/>
</dbReference>
<proteinExistence type="predicted"/>
<dbReference type="GO" id="GO:0006516">
    <property type="term" value="P:glycoprotein catabolic process"/>
    <property type="evidence" value="ECO:0007669"/>
    <property type="project" value="TreeGrafter"/>
</dbReference>
<dbReference type="InterPro" id="IPR037524">
    <property type="entry name" value="PA14/GLEYA"/>
</dbReference>
<dbReference type="RefSeq" id="WP_022160160.1">
    <property type="nucleotide sequence ID" value="NZ_CABJFF010000001.1"/>
</dbReference>
<evidence type="ECO:0000256" key="1">
    <source>
        <dbReference type="ARBA" id="ARBA00001913"/>
    </source>
</evidence>
<evidence type="ECO:0000256" key="3">
    <source>
        <dbReference type="ARBA" id="ARBA00022837"/>
    </source>
</evidence>
<dbReference type="InterPro" id="IPR005887">
    <property type="entry name" value="GH92_a_mannosidase_put"/>
</dbReference>
<dbReference type="Gene3D" id="3.30.2080.10">
    <property type="entry name" value="GH92 mannosidase domain"/>
    <property type="match status" value="1"/>
</dbReference>
<comment type="caution">
    <text evidence="5">The sequence shown here is derived from an EMBL/GenBank/DDBJ whole genome shotgun (WGS) entry which is preliminary data.</text>
</comment>
<dbReference type="SUPFAM" id="SSF56988">
    <property type="entry name" value="Anthrax protective antigen"/>
    <property type="match status" value="1"/>
</dbReference>
<evidence type="ECO:0000313" key="6">
    <source>
        <dbReference type="Proteomes" id="UP000284243"/>
    </source>
</evidence>
<dbReference type="InterPro" id="IPR026876">
    <property type="entry name" value="Fn3_assoc_repeat"/>
</dbReference>
<dbReference type="FunFam" id="3.30.2080.10:FF:000001">
    <property type="entry name" value="Alpha-1,2-mannosidase subfamily"/>
    <property type="match status" value="1"/>
</dbReference>
<dbReference type="PROSITE" id="PS51820">
    <property type="entry name" value="PA14"/>
    <property type="match status" value="1"/>
</dbReference>
<dbReference type="InterPro" id="IPR008928">
    <property type="entry name" value="6-hairpin_glycosidase_sf"/>
</dbReference>
<comment type="subunit">
    <text evidence="2">Monomer.</text>
</comment>
<dbReference type="FunFam" id="1.20.1050.60:FF:000001">
    <property type="entry name" value="Putative alpha-1,2-mannosidase"/>
    <property type="match status" value="1"/>
</dbReference>
<dbReference type="NCBIfam" id="TIGR01180">
    <property type="entry name" value="aman2_put"/>
    <property type="match status" value="1"/>
</dbReference>
<dbReference type="GO" id="GO:0005829">
    <property type="term" value="C:cytosol"/>
    <property type="evidence" value="ECO:0007669"/>
    <property type="project" value="TreeGrafter"/>
</dbReference>
<organism evidence="5 6">
    <name type="scientific">Odoribacter splanchnicus</name>
    <dbReference type="NCBI Taxonomy" id="28118"/>
    <lineage>
        <taxon>Bacteria</taxon>
        <taxon>Pseudomonadati</taxon>
        <taxon>Bacteroidota</taxon>
        <taxon>Bacteroidia</taxon>
        <taxon>Bacteroidales</taxon>
        <taxon>Odoribacteraceae</taxon>
        <taxon>Odoribacter</taxon>
    </lineage>
</organism>
<evidence type="ECO:0000313" key="5">
    <source>
        <dbReference type="EMBL" id="RGU57466.1"/>
    </source>
</evidence>
<dbReference type="GO" id="GO:0005975">
    <property type="term" value="P:carbohydrate metabolic process"/>
    <property type="evidence" value="ECO:0007669"/>
    <property type="project" value="InterPro"/>
</dbReference>
<dbReference type="InterPro" id="IPR012939">
    <property type="entry name" value="Glyco_hydro_92"/>
</dbReference>
<dbReference type="SMART" id="SM00758">
    <property type="entry name" value="PA14"/>
    <property type="match status" value="1"/>
</dbReference>
<dbReference type="Gene3D" id="3.90.182.10">
    <property type="entry name" value="Toxin - Anthrax Protective Antigen,domain 1"/>
    <property type="match status" value="1"/>
</dbReference>
<dbReference type="EMBL" id="QRYC01000005">
    <property type="protein sequence ID" value="RGU57466.1"/>
    <property type="molecule type" value="Genomic_DNA"/>
</dbReference>
<dbReference type="GO" id="GO:0030246">
    <property type="term" value="F:carbohydrate binding"/>
    <property type="evidence" value="ECO:0007669"/>
    <property type="project" value="InterPro"/>
</dbReference>
<dbReference type="Pfam" id="PF13287">
    <property type="entry name" value="Fn3_assoc"/>
    <property type="match status" value="1"/>
</dbReference>
<evidence type="ECO:0000256" key="2">
    <source>
        <dbReference type="ARBA" id="ARBA00011245"/>
    </source>
</evidence>
<dbReference type="PROSITE" id="PS51257">
    <property type="entry name" value="PROKAR_LIPOPROTEIN"/>
    <property type="match status" value="1"/>
</dbReference>
<dbReference type="Pfam" id="PF07691">
    <property type="entry name" value="PA14"/>
    <property type="match status" value="1"/>
</dbReference>
<name>A0A412TUG8_9BACT</name>
<dbReference type="AlphaFoldDB" id="A0A412TUG8"/>
<protein>
    <submittedName>
        <fullName evidence="5">Alpha-mannosidase</fullName>
    </submittedName>
</protein>
<accession>A0A412TUG8</accession>
<dbReference type="Proteomes" id="UP000284243">
    <property type="component" value="Unassembled WGS sequence"/>
</dbReference>
<dbReference type="SUPFAM" id="SSF48208">
    <property type="entry name" value="Six-hairpin glycosidases"/>
    <property type="match status" value="1"/>
</dbReference>
<dbReference type="InterPro" id="IPR050883">
    <property type="entry name" value="PNGase"/>
</dbReference>
<dbReference type="InterPro" id="IPR014718">
    <property type="entry name" value="GH-type_carb-bd"/>
</dbReference>
<dbReference type="InterPro" id="IPR011658">
    <property type="entry name" value="PA14_dom"/>
</dbReference>
<keyword evidence="3" id="KW-0106">Calcium</keyword>
<dbReference type="Pfam" id="PF07971">
    <property type="entry name" value="Glyco_hydro_92"/>
    <property type="match status" value="1"/>
</dbReference>
<feature type="domain" description="PA14" evidence="4">
    <location>
        <begin position="833"/>
        <end position="971"/>
    </location>
</feature>
<reference evidence="5 6" key="1">
    <citation type="submission" date="2018-08" db="EMBL/GenBank/DDBJ databases">
        <title>A genome reference for cultivated species of the human gut microbiota.</title>
        <authorList>
            <person name="Zou Y."/>
            <person name="Xue W."/>
            <person name="Luo G."/>
        </authorList>
    </citation>
    <scope>NUCLEOTIDE SEQUENCE [LARGE SCALE GENOMIC DNA]</scope>
    <source>
        <strain evidence="5 6">AF16-14</strain>
    </source>
</reference>
<comment type="cofactor">
    <cofactor evidence="1">
        <name>Ca(2+)</name>
        <dbReference type="ChEBI" id="CHEBI:29108"/>
    </cofactor>
</comment>
<dbReference type="Gene3D" id="1.20.1610.10">
    <property type="entry name" value="alpha-1,2-mannosidases domains"/>
    <property type="match status" value="1"/>
</dbReference>
<dbReference type="InterPro" id="IPR041371">
    <property type="entry name" value="GH92_N"/>
</dbReference>